<keyword evidence="5" id="KW-0227">DNA damage</keyword>
<evidence type="ECO:0000256" key="2">
    <source>
        <dbReference type="ARBA" id="ARBA00022692"/>
    </source>
</evidence>
<dbReference type="EMBL" id="CP039349">
    <property type="protein sequence ID" value="QCD92220.1"/>
    <property type="molecule type" value="Genomic_DNA"/>
</dbReference>
<dbReference type="GO" id="GO:0001671">
    <property type="term" value="F:ATPase activator activity"/>
    <property type="evidence" value="ECO:0007669"/>
    <property type="project" value="InterPro"/>
</dbReference>
<keyword evidence="4" id="KW-0472">Membrane</keyword>
<gene>
    <name evidence="6" type="ORF">DEO72_LG5g281</name>
</gene>
<dbReference type="GO" id="GO:0006289">
    <property type="term" value="P:nucleotide-excision repair"/>
    <property type="evidence" value="ECO:0007669"/>
    <property type="project" value="InterPro"/>
</dbReference>
<keyword evidence="5" id="KW-0539">Nucleus</keyword>
<keyword evidence="6" id="KW-0648">Protein biosynthesis</keyword>
<evidence type="ECO:0000256" key="3">
    <source>
        <dbReference type="ARBA" id="ARBA00022989"/>
    </source>
</evidence>
<keyword evidence="5" id="KW-0805">Transcription regulation</keyword>
<keyword evidence="3" id="KW-1133">Transmembrane helix</keyword>
<dbReference type="GO" id="GO:0000439">
    <property type="term" value="C:transcription factor TFIIH core complex"/>
    <property type="evidence" value="ECO:0007669"/>
    <property type="project" value="InterPro"/>
</dbReference>
<comment type="function">
    <text evidence="5">Component of the general transcription and DNA repair factor IIH (TFIIH) core complex which is involved in general and transcription-coupled nucleotide excision repair (NER) of damaged DNA.</text>
</comment>
<dbReference type="InterPro" id="IPR004598">
    <property type="entry name" value="TFIIH_p52/Tfb2"/>
</dbReference>
<keyword evidence="5" id="KW-0804">Transcription</keyword>
<evidence type="ECO:0000256" key="1">
    <source>
        <dbReference type="ARBA" id="ARBA00004141"/>
    </source>
</evidence>
<evidence type="ECO:0000256" key="4">
    <source>
        <dbReference type="ARBA" id="ARBA00023136"/>
    </source>
</evidence>
<name>A0A4D6LUV6_VIGUN</name>
<keyword evidence="7" id="KW-1185">Reference proteome</keyword>
<dbReference type="GO" id="GO:0003743">
    <property type="term" value="F:translation initiation factor activity"/>
    <property type="evidence" value="ECO:0007669"/>
    <property type="project" value="UniProtKB-KW"/>
</dbReference>
<sequence>MDMVASMPAMKLGKLYEKRFVYEAILRSLLPLAKKYIMQMLQIDLPVAAKLLEEWVLSDGVSKHRVAINRLMKANPYCEGCTPVLLLELLDGNSNLDSNVIQVLGQCMFGTLLCGLGYEAHWAIAPATTSELFGLKNFGALYNFISLANPAGTPVFSSLIAAPKYGITAVAFAKCCSSL</sequence>
<dbReference type="Proteomes" id="UP000501690">
    <property type="component" value="Linkage Group LG5"/>
</dbReference>
<evidence type="ECO:0000313" key="6">
    <source>
        <dbReference type="EMBL" id="QCD92220.1"/>
    </source>
</evidence>
<dbReference type="PANTHER" id="PTHR21576">
    <property type="entry name" value="UNCHARACTERIZED NODULIN-LIKE PROTEIN"/>
    <property type="match status" value="1"/>
</dbReference>
<evidence type="ECO:0000256" key="5">
    <source>
        <dbReference type="RuleBase" id="RU364024"/>
    </source>
</evidence>
<reference evidence="6 7" key="1">
    <citation type="submission" date="2019-04" db="EMBL/GenBank/DDBJ databases">
        <title>An improved genome assembly and genetic linkage map for asparagus bean, Vigna unguiculata ssp. sesquipedialis.</title>
        <authorList>
            <person name="Xia Q."/>
            <person name="Zhang R."/>
            <person name="Dong Y."/>
        </authorList>
    </citation>
    <scope>NUCLEOTIDE SEQUENCE [LARGE SCALE GENOMIC DNA]</scope>
    <source>
        <tissue evidence="6">Leaf</tissue>
    </source>
</reference>
<accession>A0A4D6LUV6</accession>
<keyword evidence="6" id="KW-0396">Initiation factor</keyword>
<dbReference type="GO" id="GO:0016020">
    <property type="term" value="C:membrane"/>
    <property type="evidence" value="ECO:0007669"/>
    <property type="project" value="UniProtKB-SubCell"/>
</dbReference>
<proteinExistence type="inferred from homology"/>
<dbReference type="Pfam" id="PF03849">
    <property type="entry name" value="Tfb2"/>
    <property type="match status" value="1"/>
</dbReference>
<comment type="similarity">
    <text evidence="5">Belongs to the TFB2 family.</text>
</comment>
<comment type="subcellular location">
    <subcellularLocation>
        <location evidence="1">Membrane</location>
        <topology evidence="1">Multi-pass membrane protein</topology>
    </subcellularLocation>
    <subcellularLocation>
        <location evidence="5">Nucleus</location>
    </subcellularLocation>
</comment>
<organism evidence="6 7">
    <name type="scientific">Vigna unguiculata</name>
    <name type="common">Cowpea</name>
    <dbReference type="NCBI Taxonomy" id="3917"/>
    <lineage>
        <taxon>Eukaryota</taxon>
        <taxon>Viridiplantae</taxon>
        <taxon>Streptophyta</taxon>
        <taxon>Embryophyta</taxon>
        <taxon>Tracheophyta</taxon>
        <taxon>Spermatophyta</taxon>
        <taxon>Magnoliopsida</taxon>
        <taxon>eudicotyledons</taxon>
        <taxon>Gunneridae</taxon>
        <taxon>Pentapetalae</taxon>
        <taxon>rosids</taxon>
        <taxon>fabids</taxon>
        <taxon>Fabales</taxon>
        <taxon>Fabaceae</taxon>
        <taxon>Papilionoideae</taxon>
        <taxon>50 kb inversion clade</taxon>
        <taxon>NPAAA clade</taxon>
        <taxon>indigoferoid/millettioid clade</taxon>
        <taxon>Phaseoleae</taxon>
        <taxon>Vigna</taxon>
    </lineage>
</organism>
<evidence type="ECO:0000313" key="7">
    <source>
        <dbReference type="Proteomes" id="UP000501690"/>
    </source>
</evidence>
<dbReference type="AlphaFoldDB" id="A0A4D6LUV6"/>
<keyword evidence="2" id="KW-0812">Transmembrane</keyword>
<dbReference type="PANTHER" id="PTHR21576:SF73">
    <property type="entry name" value="F1C9.29 PROTEIN-RELATED"/>
    <property type="match status" value="1"/>
</dbReference>
<protein>
    <recommendedName>
        <fullName evidence="5">RNA polymerase II transcription factor B subunit 2</fullName>
    </recommendedName>
</protein>
<keyword evidence="5" id="KW-0234">DNA repair</keyword>